<gene>
    <name evidence="2" type="ORF">CPT_Miami_100</name>
</gene>
<dbReference type="EMBL" id="MT701590">
    <property type="protein sequence ID" value="QPB09195.1"/>
    <property type="molecule type" value="Genomic_DNA"/>
</dbReference>
<dbReference type="InterPro" id="IPR021361">
    <property type="entry name" value="Tad2-like_dom"/>
</dbReference>
<feature type="domain" description="Thoeris anti-defense 2-like" evidence="1">
    <location>
        <begin position="1"/>
        <end position="83"/>
    </location>
</feature>
<name>A0A873WM82_9CAUD</name>
<evidence type="ECO:0000259" key="1">
    <source>
        <dbReference type="Pfam" id="PF11195"/>
    </source>
</evidence>
<evidence type="ECO:0000313" key="2">
    <source>
        <dbReference type="EMBL" id="QPB09195.1"/>
    </source>
</evidence>
<dbReference type="Proteomes" id="UP000662782">
    <property type="component" value="Segment"/>
</dbReference>
<sequence length="91" mass="10030">MKFTSAVAKLKPGYGIQCTDWNGANQFVFDASLTMSLVEARKQGFPGPVKLKPVYVLHNAKGELQPGWVPSQGDLRNENWVVVKIKDALAK</sequence>
<evidence type="ECO:0000313" key="3">
    <source>
        <dbReference type="Proteomes" id="UP000662782"/>
    </source>
</evidence>
<reference evidence="2 3" key="1">
    <citation type="submission" date="2020-07" db="EMBL/GenBank/DDBJ databases">
        <title>Complete genome sequence of Klebsiella pneumoniae phage Miami.</title>
        <authorList>
            <person name="Mora D.A."/>
            <person name="Lessor L."/>
            <person name="Gill J."/>
            <person name="Liu M."/>
        </authorList>
    </citation>
    <scope>NUCLEOTIDE SEQUENCE [LARGE SCALE GENOMIC DNA]</scope>
</reference>
<dbReference type="Pfam" id="PF11195">
    <property type="entry name" value="Tad2-like"/>
    <property type="match status" value="1"/>
</dbReference>
<protein>
    <recommendedName>
        <fullName evidence="1">Thoeris anti-defense 2-like domain-containing protein</fullName>
    </recommendedName>
</protein>
<proteinExistence type="predicted"/>
<organism evidence="2 3">
    <name type="scientific">Klebsiella phage Miami</name>
    <dbReference type="NCBI Taxonomy" id="2767581"/>
    <lineage>
        <taxon>Viruses</taxon>
        <taxon>Duplodnaviria</taxon>
        <taxon>Heunggongvirae</taxon>
        <taxon>Uroviricota</taxon>
        <taxon>Caudoviricetes</taxon>
        <taxon>Chimalliviridae</taxon>
        <taxon>Miamivirus</taxon>
        <taxon>Miamivirus miami</taxon>
    </lineage>
</organism>
<keyword evidence="3" id="KW-1185">Reference proteome</keyword>
<accession>A0A873WM82</accession>